<dbReference type="InterPro" id="IPR007624">
    <property type="entry name" value="RNA_pol_sigma70_r3"/>
</dbReference>
<dbReference type="GO" id="GO:0006352">
    <property type="term" value="P:DNA-templated transcription initiation"/>
    <property type="evidence" value="ECO:0007669"/>
    <property type="project" value="UniProtKB-UniRule"/>
</dbReference>
<keyword evidence="2 5" id="KW-0731">Sigma factor</keyword>
<dbReference type="CDD" id="cd06171">
    <property type="entry name" value="Sigma70_r4"/>
    <property type="match status" value="1"/>
</dbReference>
<dbReference type="Pfam" id="PF00140">
    <property type="entry name" value="Sigma70_r1_2"/>
    <property type="match status" value="1"/>
</dbReference>
<dbReference type="PANTHER" id="PTHR30603:SF60">
    <property type="entry name" value="RNA POLYMERASE SIGMA FACTOR RPOD"/>
    <property type="match status" value="1"/>
</dbReference>
<dbReference type="GO" id="GO:0005737">
    <property type="term" value="C:cytoplasm"/>
    <property type="evidence" value="ECO:0007669"/>
    <property type="project" value="UniProtKB-SubCell"/>
</dbReference>
<dbReference type="InterPro" id="IPR013324">
    <property type="entry name" value="RNA_pol_sigma_r3/r4-like"/>
</dbReference>
<dbReference type="Pfam" id="PF04539">
    <property type="entry name" value="Sigma70_r3"/>
    <property type="match status" value="1"/>
</dbReference>
<dbReference type="InterPro" id="IPR014284">
    <property type="entry name" value="RNA_pol_sigma-70_dom"/>
</dbReference>
<keyword evidence="4 5" id="KW-0804">Transcription</keyword>
<evidence type="ECO:0000256" key="5">
    <source>
        <dbReference type="HAMAP-Rule" id="MF_00963"/>
    </source>
</evidence>
<evidence type="ECO:0000259" key="7">
    <source>
        <dbReference type="PROSITE" id="PS00715"/>
    </source>
</evidence>
<evidence type="ECO:0000256" key="3">
    <source>
        <dbReference type="ARBA" id="ARBA00023125"/>
    </source>
</evidence>
<dbReference type="InterPro" id="IPR007627">
    <property type="entry name" value="RNA_pol_sigma70_r2"/>
</dbReference>
<dbReference type="Pfam" id="PF04542">
    <property type="entry name" value="Sigma70_r2"/>
    <property type="match status" value="1"/>
</dbReference>
<feature type="compositionally biased region" description="Basic and acidic residues" evidence="6">
    <location>
        <begin position="11"/>
        <end position="28"/>
    </location>
</feature>
<feature type="region of interest" description="Sigma-70 factor domain-4" evidence="5">
    <location>
        <begin position="365"/>
        <end position="418"/>
    </location>
</feature>
<dbReference type="FunFam" id="1.10.601.10:FF:000001">
    <property type="entry name" value="RNA polymerase sigma factor SigA"/>
    <property type="match status" value="1"/>
</dbReference>
<dbReference type="InterPro" id="IPR007630">
    <property type="entry name" value="RNA_pol_sigma70_r4"/>
</dbReference>
<evidence type="ECO:0000256" key="1">
    <source>
        <dbReference type="ARBA" id="ARBA00023015"/>
    </source>
</evidence>
<comment type="subunit">
    <text evidence="5">Interacts transiently with the RNA polymerase catalytic core.</text>
</comment>
<dbReference type="NCBIfam" id="TIGR02937">
    <property type="entry name" value="sigma70-ECF"/>
    <property type="match status" value="1"/>
</dbReference>
<dbReference type="PROSITE" id="PS00716">
    <property type="entry name" value="SIGMA70_2"/>
    <property type="match status" value="1"/>
</dbReference>
<gene>
    <name evidence="5" type="primary">sigA</name>
    <name evidence="9" type="ORF">HY473_01020</name>
</gene>
<reference evidence="9" key="1">
    <citation type="submission" date="2020-07" db="EMBL/GenBank/DDBJ databases">
        <title>Huge and variable diversity of episymbiotic CPR bacteria and DPANN archaea in groundwater ecosystems.</title>
        <authorList>
            <person name="He C.Y."/>
            <person name="Keren R."/>
            <person name="Whittaker M."/>
            <person name="Farag I.F."/>
            <person name="Doudna J."/>
            <person name="Cate J.H.D."/>
            <person name="Banfield J.F."/>
        </authorList>
    </citation>
    <scope>NUCLEOTIDE SEQUENCE</scope>
    <source>
        <strain evidence="9">NC_groundwater_1225_Ag_S-0.1um_56_177</strain>
    </source>
</reference>
<dbReference type="GO" id="GO:0016987">
    <property type="term" value="F:sigma factor activity"/>
    <property type="evidence" value="ECO:0007669"/>
    <property type="project" value="UniProtKB-UniRule"/>
</dbReference>
<evidence type="ECO:0000256" key="6">
    <source>
        <dbReference type="SAM" id="MobiDB-lite"/>
    </source>
</evidence>
<comment type="similarity">
    <text evidence="5">Belongs to the sigma-70 factor family. RpoD/SigA subfamily.</text>
</comment>
<feature type="short sequence motif" description="Interaction with polymerase core subunit RpoC" evidence="5">
    <location>
        <begin position="220"/>
        <end position="223"/>
    </location>
</feature>
<evidence type="ECO:0000313" key="10">
    <source>
        <dbReference type="Proteomes" id="UP000756703"/>
    </source>
</evidence>
<keyword evidence="1 5" id="KW-0805">Transcription regulation</keyword>
<dbReference type="InterPro" id="IPR013325">
    <property type="entry name" value="RNA_pol_sigma_r2"/>
</dbReference>
<keyword evidence="5" id="KW-0963">Cytoplasm</keyword>
<dbReference type="InterPro" id="IPR042189">
    <property type="entry name" value="RNA_pol_sigma_70_r1_1_sf"/>
</dbReference>
<dbReference type="PANTHER" id="PTHR30603">
    <property type="entry name" value="RNA POLYMERASE SIGMA FACTOR RPO"/>
    <property type="match status" value="1"/>
</dbReference>
<dbReference type="HAMAP" id="MF_00963">
    <property type="entry name" value="Sigma70_RpoD_SigA"/>
    <property type="match status" value="1"/>
</dbReference>
<dbReference type="Pfam" id="PF04545">
    <property type="entry name" value="Sigma70_r4"/>
    <property type="match status" value="1"/>
</dbReference>
<dbReference type="InterPro" id="IPR050239">
    <property type="entry name" value="Sigma-70_RNA_pol_init_factors"/>
</dbReference>
<dbReference type="InterPro" id="IPR036388">
    <property type="entry name" value="WH-like_DNA-bd_sf"/>
</dbReference>
<accession>A0A932YYR2</accession>
<organism evidence="9 10">
    <name type="scientific">Candidatus Sungiibacteriota bacterium</name>
    <dbReference type="NCBI Taxonomy" id="2750080"/>
    <lineage>
        <taxon>Bacteria</taxon>
        <taxon>Candidatus Sungiibacteriota</taxon>
    </lineage>
</organism>
<dbReference type="InterPro" id="IPR000943">
    <property type="entry name" value="RNA_pol_sigma70"/>
</dbReference>
<dbReference type="AlphaFoldDB" id="A0A932YYR2"/>
<dbReference type="PROSITE" id="PS00715">
    <property type="entry name" value="SIGMA70_1"/>
    <property type="match status" value="1"/>
</dbReference>
<dbReference type="Pfam" id="PF03979">
    <property type="entry name" value="Sigma70_r1_1"/>
    <property type="match status" value="1"/>
</dbReference>
<protein>
    <recommendedName>
        <fullName evidence="5">RNA polymerase sigma factor SigA</fullName>
    </recommendedName>
</protein>
<dbReference type="Proteomes" id="UP000756703">
    <property type="component" value="Unassembled WGS sequence"/>
</dbReference>
<dbReference type="InterPro" id="IPR007127">
    <property type="entry name" value="RNA_pol_sigma_70_r1_1"/>
</dbReference>
<feature type="region of interest" description="Disordered" evidence="6">
    <location>
        <begin position="1"/>
        <end position="68"/>
    </location>
</feature>
<proteinExistence type="inferred from homology"/>
<dbReference type="Gene3D" id="1.10.10.10">
    <property type="entry name" value="Winged helix-like DNA-binding domain superfamily/Winged helix DNA-binding domain"/>
    <property type="match status" value="2"/>
</dbReference>
<evidence type="ECO:0000259" key="8">
    <source>
        <dbReference type="PROSITE" id="PS00716"/>
    </source>
</evidence>
<dbReference type="EMBL" id="JACQMI010000005">
    <property type="protein sequence ID" value="MBI4132668.1"/>
    <property type="molecule type" value="Genomic_DNA"/>
</dbReference>
<dbReference type="SUPFAM" id="SSF88946">
    <property type="entry name" value="Sigma2 domain of RNA polymerase sigma factors"/>
    <property type="match status" value="1"/>
</dbReference>
<comment type="function">
    <text evidence="5">Sigma factors are initiation factors that promote the attachment of RNA polymerase to specific initiation sites and are then released. This sigma factor is the primary sigma factor during exponential growth.</text>
</comment>
<dbReference type="Gene3D" id="1.10.220.120">
    <property type="entry name" value="Sigma-70 factor, region 1.1"/>
    <property type="match status" value="1"/>
</dbReference>
<dbReference type="GO" id="GO:0003677">
    <property type="term" value="F:DNA binding"/>
    <property type="evidence" value="ECO:0007669"/>
    <property type="project" value="UniProtKB-UniRule"/>
</dbReference>
<feature type="DNA-binding region" description="H-T-H motif" evidence="5">
    <location>
        <begin position="391"/>
        <end position="410"/>
    </location>
</feature>
<dbReference type="SUPFAM" id="SSF88659">
    <property type="entry name" value="Sigma3 and sigma4 domains of RNA polymerase sigma factors"/>
    <property type="match status" value="2"/>
</dbReference>
<evidence type="ECO:0000256" key="4">
    <source>
        <dbReference type="ARBA" id="ARBA00023163"/>
    </source>
</evidence>
<dbReference type="Gene3D" id="1.10.601.10">
    <property type="entry name" value="RNA Polymerase Primary Sigma Factor"/>
    <property type="match status" value="2"/>
</dbReference>
<sequence length="428" mass="48818">MPQKQQIRKPKITEKAKGAAKRFLDARRGKPAGKIAPAKIAPAPKEKPIRLPVRPAGGPVRPARGSPRAKAALTENEKKIESLIRRGRDRGFITYSEIVNAFPHIEEDIPLLEELYQRFEETNVEVIETRDLLETEEVKGKGKKEARPETEADASDSVQMYLREIGRIPLINADMEKELARKIEKGDQEAREKLAQANLRLVVSIAKRYVGRAPHLSLLDLIQEGNLGLFKAVEKFDYRRGFKFSTYATWWIRQAITRALADQARTIRIPVHMVETISKYQQVKRRLLQDLGREPLPEEIAAEMGLEIEKIHHIAKISQETVSLESPVGEDDEDSVLGEFIVDDKTLSPAQSAARRVLREQMISIINDLTPREQKILRMRFGLDDGITHTLEEVGREFGVTRERIRQIEAKAIERMRSHGLVRKLESY</sequence>
<feature type="domain" description="RNA polymerase sigma-70" evidence="7">
    <location>
        <begin position="220"/>
        <end position="233"/>
    </location>
</feature>
<comment type="subcellular location">
    <subcellularLocation>
        <location evidence="5">Cytoplasm</location>
    </subcellularLocation>
</comment>
<feature type="domain" description="RNA polymerase sigma-70" evidence="8">
    <location>
        <begin position="390"/>
        <end position="416"/>
    </location>
</feature>
<evidence type="ECO:0000313" key="9">
    <source>
        <dbReference type="EMBL" id="MBI4132668.1"/>
    </source>
</evidence>
<name>A0A932YYR2_9BACT</name>
<dbReference type="InterPro" id="IPR028630">
    <property type="entry name" value="Sigma70_RpoD"/>
</dbReference>
<dbReference type="InterPro" id="IPR009042">
    <property type="entry name" value="RNA_pol_sigma70_r1_2"/>
</dbReference>
<feature type="compositionally biased region" description="Basic residues" evidence="6">
    <location>
        <begin position="1"/>
        <end position="10"/>
    </location>
</feature>
<feature type="compositionally biased region" description="Low complexity" evidence="6">
    <location>
        <begin position="32"/>
        <end position="43"/>
    </location>
</feature>
<keyword evidence="3 5" id="KW-0238">DNA-binding</keyword>
<comment type="caution">
    <text evidence="5">Lacks conserved residue(s) required for the propagation of feature annotation.</text>
</comment>
<dbReference type="PRINTS" id="PR00046">
    <property type="entry name" value="SIGMA70FCT"/>
</dbReference>
<comment type="caution">
    <text evidence="9">The sequence shown here is derived from an EMBL/GenBank/DDBJ whole genome shotgun (WGS) entry which is preliminary data.</text>
</comment>
<evidence type="ECO:0000256" key="2">
    <source>
        <dbReference type="ARBA" id="ARBA00023082"/>
    </source>
</evidence>